<dbReference type="VEuPathDB" id="FungiDB:SAPIO_CDS6102"/>
<dbReference type="KEGG" id="sapo:SAPIO_CDS6102"/>
<dbReference type="GeneID" id="27725174"/>
<dbReference type="Pfam" id="PF01399">
    <property type="entry name" value="PCI"/>
    <property type="match status" value="1"/>
</dbReference>
<dbReference type="HOGENOM" id="CLU_054426_0_1_1"/>
<feature type="domain" description="PCI" evidence="4">
    <location>
        <begin position="2"/>
        <end position="159"/>
    </location>
</feature>
<comment type="similarity">
    <text evidence="1">Belongs to the CSN7/EIF3M family. CSN7 subfamily.</text>
</comment>
<dbReference type="InterPro" id="IPR045237">
    <property type="entry name" value="COPS7/eIF3m"/>
</dbReference>
<name>A0A084G4I4_PSEDA</name>
<dbReference type="EMBL" id="JOWA01000100">
    <property type="protein sequence ID" value="KEZ42246.1"/>
    <property type="molecule type" value="Genomic_DNA"/>
</dbReference>
<dbReference type="OrthoDB" id="10265275at2759"/>
<sequence>MEQTKALNALEPFLALHKTATSPIAAADLVTRATSAPNTYLFSELLHTPSIQSLASSPTHASSLALLQIFSYGTYADYRAASPALPKLNDSQTLKLRQLSLLSLARDRRNLTYEKLSEALGLDSTRDLENLVVTAVYAGLLDATLDPNRQVVQVHSVAPLRDLAPGAVPPMMEKLSAWSDRCTSTLTDLEAEIQAIKDQAARRQWDQELKEKETQRLTALLKEPTSESAGKKSAAAVVGKGMRFGKRGAVDDHTEEAMDVDVDDDAGSKVRVSRRKL</sequence>
<evidence type="ECO:0000259" key="4">
    <source>
        <dbReference type="PROSITE" id="PS50250"/>
    </source>
</evidence>
<protein>
    <submittedName>
        <fullName evidence="5">PCI domain-containing protein</fullName>
    </submittedName>
</protein>
<feature type="region of interest" description="Disordered" evidence="3">
    <location>
        <begin position="251"/>
        <end position="277"/>
    </location>
</feature>
<dbReference type="PROSITE" id="PS50250">
    <property type="entry name" value="PCI"/>
    <property type="match status" value="1"/>
</dbReference>
<dbReference type="PANTHER" id="PTHR15350:SF5">
    <property type="entry name" value="COP9 SIGNALOSOME COMPLEX SUBUNIT 7"/>
    <property type="match status" value="1"/>
</dbReference>
<dbReference type="SMART" id="SM00088">
    <property type="entry name" value="PINT"/>
    <property type="match status" value="1"/>
</dbReference>
<evidence type="ECO:0000256" key="3">
    <source>
        <dbReference type="SAM" id="MobiDB-lite"/>
    </source>
</evidence>
<dbReference type="Proteomes" id="UP000028545">
    <property type="component" value="Unassembled WGS sequence"/>
</dbReference>
<proteinExistence type="inferred from homology"/>
<dbReference type="Pfam" id="PF22061">
    <property type="entry name" value="CSN7_HB_subdom"/>
    <property type="match status" value="1"/>
</dbReference>
<reference evidence="5 6" key="1">
    <citation type="journal article" date="2014" name="Genome Announc.">
        <title>Draft genome sequence of the pathogenic fungus Scedosporium apiospermum.</title>
        <authorList>
            <person name="Vandeputte P."/>
            <person name="Ghamrawi S."/>
            <person name="Rechenmann M."/>
            <person name="Iltis A."/>
            <person name="Giraud S."/>
            <person name="Fleury M."/>
            <person name="Thornton C."/>
            <person name="Delhaes L."/>
            <person name="Meyer W."/>
            <person name="Papon N."/>
            <person name="Bouchara J.P."/>
        </authorList>
    </citation>
    <scope>NUCLEOTIDE SEQUENCE [LARGE SCALE GENOMIC DNA]</scope>
    <source>
        <strain evidence="5 6">IHEM 14462</strain>
    </source>
</reference>
<keyword evidence="6" id="KW-1185">Reference proteome</keyword>
<keyword evidence="2" id="KW-0736">Signalosome</keyword>
<evidence type="ECO:0000313" key="6">
    <source>
        <dbReference type="Proteomes" id="UP000028545"/>
    </source>
</evidence>
<dbReference type="InterPro" id="IPR000717">
    <property type="entry name" value="PCI_dom"/>
</dbReference>
<comment type="caution">
    <text evidence="5">The sequence shown here is derived from an EMBL/GenBank/DDBJ whole genome shotgun (WGS) entry which is preliminary data.</text>
</comment>
<dbReference type="RefSeq" id="XP_016642045.1">
    <property type="nucleotide sequence ID" value="XM_016788288.1"/>
</dbReference>
<dbReference type="PANTHER" id="PTHR15350">
    <property type="entry name" value="COP9 SIGNALOSOME COMPLEX SUBUNIT 7/DENDRITIC CELL PROTEIN GA17"/>
    <property type="match status" value="1"/>
</dbReference>
<evidence type="ECO:0000313" key="5">
    <source>
        <dbReference type="EMBL" id="KEZ42246.1"/>
    </source>
</evidence>
<dbReference type="AlphaFoldDB" id="A0A084G4I4"/>
<evidence type="ECO:0000256" key="2">
    <source>
        <dbReference type="ARBA" id="ARBA00022790"/>
    </source>
</evidence>
<evidence type="ECO:0000256" key="1">
    <source>
        <dbReference type="ARBA" id="ARBA00008482"/>
    </source>
</evidence>
<dbReference type="GO" id="GO:0008180">
    <property type="term" value="C:COP9 signalosome"/>
    <property type="evidence" value="ECO:0007669"/>
    <property type="project" value="UniProtKB-KW"/>
</dbReference>
<organism evidence="5 6">
    <name type="scientific">Pseudallescheria apiosperma</name>
    <name type="common">Scedosporium apiospermum</name>
    <dbReference type="NCBI Taxonomy" id="563466"/>
    <lineage>
        <taxon>Eukaryota</taxon>
        <taxon>Fungi</taxon>
        <taxon>Dikarya</taxon>
        <taxon>Ascomycota</taxon>
        <taxon>Pezizomycotina</taxon>
        <taxon>Sordariomycetes</taxon>
        <taxon>Hypocreomycetidae</taxon>
        <taxon>Microascales</taxon>
        <taxon>Microascaceae</taxon>
        <taxon>Scedosporium</taxon>
    </lineage>
</organism>
<accession>A0A084G4I4</accession>
<gene>
    <name evidence="5" type="ORF">SAPIO_CDS6102</name>
</gene>
<dbReference type="OMA" id="GTYKQFR"/>